<evidence type="ECO:0000313" key="1">
    <source>
        <dbReference type="EMBL" id="KAH3886008.1"/>
    </source>
</evidence>
<accession>A0A9D4MY04</accession>
<evidence type="ECO:0000313" key="2">
    <source>
        <dbReference type="Proteomes" id="UP000828390"/>
    </source>
</evidence>
<proteinExistence type="predicted"/>
<name>A0A9D4MY04_DREPO</name>
<keyword evidence="2" id="KW-1185">Reference proteome</keyword>
<gene>
    <name evidence="1" type="ORF">DPMN_010009</name>
</gene>
<reference evidence="1" key="2">
    <citation type="submission" date="2020-11" db="EMBL/GenBank/DDBJ databases">
        <authorList>
            <person name="McCartney M.A."/>
            <person name="Auch B."/>
            <person name="Kono T."/>
            <person name="Mallez S."/>
            <person name="Becker A."/>
            <person name="Gohl D.M."/>
            <person name="Silverstein K.A.T."/>
            <person name="Koren S."/>
            <person name="Bechman K.B."/>
            <person name="Herman A."/>
            <person name="Abrahante J.E."/>
            <person name="Garbe J."/>
        </authorList>
    </citation>
    <scope>NUCLEOTIDE SEQUENCE</scope>
    <source>
        <strain evidence="1">Duluth1</strain>
        <tissue evidence="1">Whole animal</tissue>
    </source>
</reference>
<reference evidence="1" key="1">
    <citation type="journal article" date="2019" name="bioRxiv">
        <title>The Genome of the Zebra Mussel, Dreissena polymorpha: A Resource for Invasive Species Research.</title>
        <authorList>
            <person name="McCartney M.A."/>
            <person name="Auch B."/>
            <person name="Kono T."/>
            <person name="Mallez S."/>
            <person name="Zhang Y."/>
            <person name="Obille A."/>
            <person name="Becker A."/>
            <person name="Abrahante J.E."/>
            <person name="Garbe J."/>
            <person name="Badalamenti J.P."/>
            <person name="Herman A."/>
            <person name="Mangelson H."/>
            <person name="Liachko I."/>
            <person name="Sullivan S."/>
            <person name="Sone E.D."/>
            <person name="Koren S."/>
            <person name="Silverstein K.A.T."/>
            <person name="Beckman K.B."/>
            <person name="Gohl D.M."/>
        </authorList>
    </citation>
    <scope>NUCLEOTIDE SEQUENCE</scope>
    <source>
        <strain evidence="1">Duluth1</strain>
        <tissue evidence="1">Whole animal</tissue>
    </source>
</reference>
<dbReference type="AlphaFoldDB" id="A0A9D4MY04"/>
<organism evidence="1 2">
    <name type="scientific">Dreissena polymorpha</name>
    <name type="common">Zebra mussel</name>
    <name type="synonym">Mytilus polymorpha</name>
    <dbReference type="NCBI Taxonomy" id="45954"/>
    <lineage>
        <taxon>Eukaryota</taxon>
        <taxon>Metazoa</taxon>
        <taxon>Spiralia</taxon>
        <taxon>Lophotrochozoa</taxon>
        <taxon>Mollusca</taxon>
        <taxon>Bivalvia</taxon>
        <taxon>Autobranchia</taxon>
        <taxon>Heteroconchia</taxon>
        <taxon>Euheterodonta</taxon>
        <taxon>Imparidentia</taxon>
        <taxon>Neoheterodontei</taxon>
        <taxon>Myida</taxon>
        <taxon>Dreissenoidea</taxon>
        <taxon>Dreissenidae</taxon>
        <taxon>Dreissena</taxon>
    </lineage>
</organism>
<dbReference type="EMBL" id="JAIWYP010000001">
    <property type="protein sequence ID" value="KAH3886008.1"/>
    <property type="molecule type" value="Genomic_DNA"/>
</dbReference>
<sequence length="63" mass="7368">MDRARAPIVAPIWPHSAVVSGSNEDISGHSYYSSKIKKPVPRDFFGYVWDNRMSTDHRFRKRF</sequence>
<comment type="caution">
    <text evidence="1">The sequence shown here is derived from an EMBL/GenBank/DDBJ whole genome shotgun (WGS) entry which is preliminary data.</text>
</comment>
<dbReference type="Proteomes" id="UP000828390">
    <property type="component" value="Unassembled WGS sequence"/>
</dbReference>
<protein>
    <submittedName>
        <fullName evidence="1">Uncharacterized protein</fullName>
    </submittedName>
</protein>